<evidence type="ECO:0008006" key="7">
    <source>
        <dbReference type="Google" id="ProtNLM"/>
    </source>
</evidence>
<comment type="similarity">
    <text evidence="1 4">Belongs to the glycosyl hydrolase 28 family.</text>
</comment>
<dbReference type="PROSITE" id="PS00502">
    <property type="entry name" value="POLYGALACTURONASE"/>
    <property type="match status" value="1"/>
</dbReference>
<dbReference type="Gene3D" id="2.160.20.10">
    <property type="entry name" value="Single-stranded right-handed beta-helix, Pectin lyase-like"/>
    <property type="match status" value="1"/>
</dbReference>
<keyword evidence="2 4" id="KW-0378">Hydrolase</keyword>
<dbReference type="GO" id="GO:0004650">
    <property type="term" value="F:polygalacturonase activity"/>
    <property type="evidence" value="ECO:0007669"/>
    <property type="project" value="InterPro"/>
</dbReference>
<dbReference type="RefSeq" id="WP_172656514.1">
    <property type="nucleotide sequence ID" value="NZ_KQ130488.1"/>
</dbReference>
<evidence type="ECO:0000256" key="1">
    <source>
        <dbReference type="ARBA" id="ARBA00008834"/>
    </source>
</evidence>
<dbReference type="InterPro" id="IPR000743">
    <property type="entry name" value="Glyco_hydro_28"/>
</dbReference>
<dbReference type="InterPro" id="IPR051801">
    <property type="entry name" value="GH28_Enzymes"/>
</dbReference>
<dbReference type="PANTHER" id="PTHR31339">
    <property type="entry name" value="PECTIN LYASE-RELATED"/>
    <property type="match status" value="1"/>
</dbReference>
<evidence type="ECO:0000313" key="6">
    <source>
        <dbReference type="Proteomes" id="UP000037600"/>
    </source>
</evidence>
<dbReference type="Pfam" id="PF00295">
    <property type="entry name" value="Glyco_hydro_28"/>
    <property type="match status" value="1"/>
</dbReference>
<evidence type="ECO:0000256" key="3">
    <source>
        <dbReference type="ARBA" id="ARBA00023295"/>
    </source>
</evidence>
<dbReference type="PANTHER" id="PTHR31339:SF9">
    <property type="entry name" value="PLASMIN AND FIBRONECTIN-BINDING PROTEIN A"/>
    <property type="match status" value="1"/>
</dbReference>
<dbReference type="SUPFAM" id="SSF51126">
    <property type="entry name" value="Pectin lyase-like"/>
    <property type="match status" value="1"/>
</dbReference>
<dbReference type="STRING" id="1513271.XM47_08590"/>
<keyword evidence="3 4" id="KW-0326">Glycosidase</keyword>
<sequence length="507" mass="55951">MTQYTELDALLPDEPKLPTNVCINLSAKLKYSNWVLADEVDQDPKDSSPDSNRLQQALNNCPAGSAVKLVKDQQGNNAFLSGPFTIPSGVTLWVDKEVKLFASRSPADYDLGDGVCGDALPKIKNRCKPWIYAKNTVNSGIVGEGTLDARGGSVLTSGNRAYQTTWWDLSMQSKAKVKLEQNNPRMIQIDDSKDFTFYKINLQNAAKFHVGSKRVDGLIAWGVKLLTPSLAYTNPGYQCAEEDLPRPGKLDKPSTCFIPELVKNTDGIDPGTSKNVTLAYSFVSTGDDNVAIKSGKESNRPATENHLYAHNYFYYGHGMSIGSETDAGVHNIKVWNLVLDGQDSGHGVGIRIKSDGKRGGNISNVLYQDVCMRRTKDSLVFSPYYSSTKKTNLPPNMFDIKVKNFHYVDYPGAKYNKAKINFSGYKNNQLVNPLKITLDNIVFDTQPIVRDKHHHNIEYTIGTRGTVNFPFIESDSISVTDNSSLPAEAIACPEAKFIKFPAPDSPI</sequence>
<dbReference type="AlphaFoldDB" id="A0A0J8JLV9"/>
<protein>
    <recommendedName>
        <fullName evidence="7">Polygalacturonase</fullName>
    </recommendedName>
</protein>
<dbReference type="InterPro" id="IPR011050">
    <property type="entry name" value="Pectin_lyase_fold/virulence"/>
</dbReference>
<gene>
    <name evidence="5" type="ORF">XM47_08590</name>
</gene>
<keyword evidence="6" id="KW-1185">Reference proteome</keyword>
<organism evidence="5 6">
    <name type="scientific">Catenovulum maritimum</name>
    <dbReference type="NCBI Taxonomy" id="1513271"/>
    <lineage>
        <taxon>Bacteria</taxon>
        <taxon>Pseudomonadati</taxon>
        <taxon>Pseudomonadota</taxon>
        <taxon>Gammaproteobacteria</taxon>
        <taxon>Alteromonadales</taxon>
        <taxon>Alteromonadaceae</taxon>
        <taxon>Catenovulum</taxon>
    </lineage>
</organism>
<evidence type="ECO:0000256" key="2">
    <source>
        <dbReference type="ARBA" id="ARBA00022801"/>
    </source>
</evidence>
<evidence type="ECO:0000256" key="4">
    <source>
        <dbReference type="RuleBase" id="RU361169"/>
    </source>
</evidence>
<dbReference type="PATRIC" id="fig|1513271.3.peg.1750"/>
<proteinExistence type="inferred from homology"/>
<comment type="caution">
    <text evidence="5">The sequence shown here is derived from an EMBL/GenBank/DDBJ whole genome shotgun (WGS) entry which is preliminary data.</text>
</comment>
<accession>A0A0J8JLV9</accession>
<evidence type="ECO:0000313" key="5">
    <source>
        <dbReference type="EMBL" id="KMT65541.1"/>
    </source>
</evidence>
<dbReference type="GO" id="GO:0005975">
    <property type="term" value="P:carbohydrate metabolic process"/>
    <property type="evidence" value="ECO:0007669"/>
    <property type="project" value="InterPro"/>
</dbReference>
<dbReference type="Proteomes" id="UP000037600">
    <property type="component" value="Unassembled WGS sequence"/>
</dbReference>
<name>A0A0J8JLV9_9ALTE</name>
<dbReference type="InterPro" id="IPR012334">
    <property type="entry name" value="Pectin_lyas_fold"/>
</dbReference>
<dbReference type="EMBL" id="LAZL01000011">
    <property type="protein sequence ID" value="KMT65541.1"/>
    <property type="molecule type" value="Genomic_DNA"/>
</dbReference>
<reference evidence="5 6" key="1">
    <citation type="submission" date="2015-04" db="EMBL/GenBank/DDBJ databases">
        <title>Draft Genome Sequence of the Novel Agar-Digesting Marine Bacterium Q1.</title>
        <authorList>
            <person name="Li Y."/>
            <person name="Li D."/>
            <person name="Chen G."/>
            <person name="Du Z."/>
        </authorList>
    </citation>
    <scope>NUCLEOTIDE SEQUENCE [LARGE SCALE GENOMIC DNA]</scope>
    <source>
        <strain evidence="5 6">Q1</strain>
    </source>
</reference>